<dbReference type="AlphaFoldDB" id="W8T5U4"/>
<evidence type="ECO:0000313" key="3">
    <source>
        <dbReference type="Proteomes" id="UP000019591"/>
    </source>
</evidence>
<proteinExistence type="predicted"/>
<protein>
    <recommendedName>
        <fullName evidence="1">Phospholipase C/D domain-containing protein</fullName>
    </recommendedName>
</protein>
<dbReference type="PATRIC" id="fig|1286171.3.peg.865"/>
<dbReference type="InterPro" id="IPR029002">
    <property type="entry name" value="PLPC/GPLD1"/>
</dbReference>
<dbReference type="RefSeq" id="WP_025435231.1">
    <property type="nucleotide sequence ID" value="NZ_CP007452.1"/>
</dbReference>
<gene>
    <name evidence="2" type="ORF">EAL2_c09160</name>
</gene>
<keyword evidence="3" id="KW-1185">Reference proteome</keyword>
<evidence type="ECO:0000259" key="1">
    <source>
        <dbReference type="Pfam" id="PF00882"/>
    </source>
</evidence>
<evidence type="ECO:0000313" key="2">
    <source>
        <dbReference type="EMBL" id="AHM56215.1"/>
    </source>
</evidence>
<dbReference type="STRING" id="1286171.EAL2_c09160"/>
<accession>W8T5U4</accession>
<dbReference type="Pfam" id="PF00882">
    <property type="entry name" value="Zn_dep_PLPC"/>
    <property type="match status" value="1"/>
</dbReference>
<name>W8T5U4_PEPAC</name>
<dbReference type="KEGG" id="eac:EAL2_c09160"/>
<sequence length="70" mass="7973">MLAQTHSIISAHMSDNIENRLGISLNKKLLSLGNMMPDIWPSLAVKKHYKEQSFDFVIDQIEKLHSGRPV</sequence>
<dbReference type="EMBL" id="CP007452">
    <property type="protein sequence ID" value="AHM56215.1"/>
    <property type="molecule type" value="Genomic_DNA"/>
</dbReference>
<reference evidence="2 3" key="1">
    <citation type="journal article" date="2014" name="Genome Announc.">
        <title>Complete Genome Sequence of Amino Acid-Utilizing Eubacterium acidaminophilum al-2 (DSM 3953).</title>
        <authorList>
            <person name="Poehlein A."/>
            <person name="Andreesen J.R."/>
            <person name="Daniel R."/>
        </authorList>
    </citation>
    <scope>NUCLEOTIDE SEQUENCE [LARGE SCALE GENOMIC DNA]</scope>
    <source>
        <strain evidence="2 3">DSM 3953</strain>
    </source>
</reference>
<dbReference type="OrthoDB" id="2878022at2"/>
<dbReference type="HOGENOM" id="CLU_2751789_0_0_9"/>
<feature type="domain" description="Phospholipase C/D" evidence="1">
    <location>
        <begin position="5"/>
        <end position="66"/>
    </location>
</feature>
<dbReference type="Proteomes" id="UP000019591">
    <property type="component" value="Chromosome"/>
</dbReference>
<organism evidence="2 3">
    <name type="scientific">Peptoclostridium acidaminophilum DSM 3953</name>
    <dbReference type="NCBI Taxonomy" id="1286171"/>
    <lineage>
        <taxon>Bacteria</taxon>
        <taxon>Bacillati</taxon>
        <taxon>Bacillota</taxon>
        <taxon>Clostridia</taxon>
        <taxon>Peptostreptococcales</taxon>
        <taxon>Peptoclostridiaceae</taxon>
        <taxon>Peptoclostridium</taxon>
    </lineage>
</organism>